<dbReference type="AlphaFoldDB" id="A0A7M7NUI4"/>
<evidence type="ECO:0000313" key="1">
    <source>
        <dbReference type="EnsemblMetazoa" id="XP_030841156"/>
    </source>
</evidence>
<accession>A0A7M7NUI4</accession>
<dbReference type="EnsemblMetazoa" id="XM_030985296">
    <property type="protein sequence ID" value="XP_030841156"/>
    <property type="gene ID" value="LOC582611"/>
</dbReference>
<reference evidence="2" key="1">
    <citation type="submission" date="2015-02" db="EMBL/GenBank/DDBJ databases">
        <title>Genome sequencing for Strongylocentrotus purpuratus.</title>
        <authorList>
            <person name="Murali S."/>
            <person name="Liu Y."/>
            <person name="Vee V."/>
            <person name="English A."/>
            <person name="Wang M."/>
            <person name="Skinner E."/>
            <person name="Han Y."/>
            <person name="Muzny D.M."/>
            <person name="Worley K.C."/>
            <person name="Gibbs R.A."/>
        </authorList>
    </citation>
    <scope>NUCLEOTIDE SEQUENCE</scope>
</reference>
<proteinExistence type="predicted"/>
<dbReference type="Gene3D" id="1.10.533.10">
    <property type="entry name" value="Death Domain, Fas"/>
    <property type="match status" value="1"/>
</dbReference>
<protein>
    <recommendedName>
        <fullName evidence="3">Death domain-containing protein</fullName>
    </recommendedName>
</protein>
<name>A0A7M7NUI4_STRPU</name>
<keyword evidence="2" id="KW-1185">Reference proteome</keyword>
<evidence type="ECO:0000313" key="2">
    <source>
        <dbReference type="Proteomes" id="UP000007110"/>
    </source>
</evidence>
<dbReference type="RefSeq" id="XP_030841156.1">
    <property type="nucleotide sequence ID" value="XM_030985296.1"/>
</dbReference>
<dbReference type="InterPro" id="IPR011029">
    <property type="entry name" value="DEATH-like_dom_sf"/>
</dbReference>
<reference evidence="1" key="2">
    <citation type="submission" date="2021-01" db="UniProtKB">
        <authorList>
            <consortium name="EnsemblMetazoa"/>
        </authorList>
    </citation>
    <scope>IDENTIFICATION</scope>
</reference>
<dbReference type="Proteomes" id="UP000007110">
    <property type="component" value="Unassembled WGS sequence"/>
</dbReference>
<organism evidence="1 2">
    <name type="scientific">Strongylocentrotus purpuratus</name>
    <name type="common">Purple sea urchin</name>
    <dbReference type="NCBI Taxonomy" id="7668"/>
    <lineage>
        <taxon>Eukaryota</taxon>
        <taxon>Metazoa</taxon>
        <taxon>Echinodermata</taxon>
        <taxon>Eleutherozoa</taxon>
        <taxon>Echinozoa</taxon>
        <taxon>Echinoidea</taxon>
        <taxon>Euechinoidea</taxon>
        <taxon>Echinacea</taxon>
        <taxon>Camarodonta</taxon>
        <taxon>Echinidea</taxon>
        <taxon>Strongylocentrotidae</taxon>
        <taxon>Strongylocentrotus</taxon>
    </lineage>
</organism>
<sequence>METDCKINLTDVQLRNLAEHIPPEKAYDLGFSLGLTKTDLSSIIQTNDPIGNTFRVLDCWRTNLDPTLVRWRNKVEGRQTELIKLKAAMKEHNLEEFISCIDAHVTIEDNEVEAASPIVNLALPNPSHQAHRRQVDVVSPEDLTSLKKNIENRHLAEDLLPVMLSQDDEEGAIQADPSNILLRLELDKESFRNGAQFFRDLDPTASCHDDRQDSTAAEADGFNVWTTRRPKPDVELADSQEKGVQLVWRNVSQQSFGF</sequence>
<evidence type="ECO:0008006" key="3">
    <source>
        <dbReference type="Google" id="ProtNLM"/>
    </source>
</evidence>
<dbReference type="GeneID" id="582611"/>